<name>A0A4R5CFP1_9FLAO</name>
<dbReference type="Proteomes" id="UP000295479">
    <property type="component" value="Unassembled WGS sequence"/>
</dbReference>
<accession>A0A4R5CFP1</accession>
<reference evidence="1 2" key="1">
    <citation type="submission" date="2019-03" db="EMBL/GenBank/DDBJ databases">
        <title>Flavobacterium AR-3-4 sp. nov. isolated from arctic soil.</title>
        <authorList>
            <person name="Chaudhary D.K."/>
        </authorList>
    </citation>
    <scope>NUCLEOTIDE SEQUENCE [LARGE SCALE GENOMIC DNA]</scope>
    <source>
        <strain evidence="1 2">AR-3-4</strain>
    </source>
</reference>
<dbReference type="InterPro" id="IPR018114">
    <property type="entry name" value="TRYPSIN_HIS"/>
</dbReference>
<dbReference type="NCBIfam" id="NF041813">
    <property type="entry name" value="Avs2"/>
    <property type="match status" value="1"/>
</dbReference>
<sequence>MLETSLDKITTKITVRLKESSRNIYIGSGVLYYQDNFKDKIYVLTASHCLFADGDAFKDQRIEICIDILKSDSTEYETIKVQVSRELLFTDITKDVAVLILDKKEVENIIGIIPKISPVKERSNYSNFITKGFPNATYGKELATLYPTWVHGIDNQFQLQLHEDYSKYSIEGFSGSPIYIIAEDEIYLYGIFTRFRPEEKGKVIYCQYIEIINELLYKQYLPSITFGYFGNYGLTSEFFTKHILNSIKDLGPRFNEDLNFQLPIAKIFNDIAKDDYFFKRFLNIVDNWIVEKGYRQLNDNIHLDKIEKEYDSVKQKAINWIKTLENSIIQNIDVKWLLESLEKLNDCIDDKSQEVYKLRREEEEKNKNIKQDHTYRTPYEQETSRLREIKQSNNDFINDISNKVHVNLANNPYLIIKGDAGNGKSHLLGDIAKTRIKRGLPTLLLLGQQFNSSKDIWENIKSNLSVNCTNKQLLATLNNIGKQVGSRVLFLVDAINEGAGADLWNSRIASFINEFTNYPFIGLVLTIRTTYLDFVIPENVRKDSKITFKTHEGFKGNEYAALKLFCEFHGLKQPNFPILAPEFTKPLFLQLICDTIKDTPEKTFPQGFQGVSSIFQIYIDSINRKFQNKRDEYKYCNVVLDAIHKVAFAKYNNENNSLLLKDVRRLLKTEFPDHKLLLNDLIEESIFITNPQTNYKTNQQEEVIYFAYQRFGDFYIAEELLNKFNNQSAVLEAFKKENEFGKLIADRNGYWYNDGILEAFSILLPEKFNLEIFEVFDWYFECEEDKFYKQHVIGELNRFLLDSLNWRKIESINNDKLINWFRGAYFRISEDDYFYKLIELSTIIGHPFNSDRLFRILKSYKMPQRDSFWQQHLRYFSSYDDNENGYPIRRLIDWAWTPDISNKLDFETTRLTAQTLTWVLSSTNIKLRDQTTKAMVNLLEQQPDALVSILKSFKNIDDLYILERLYAITYGCVLRTENIDSINKIALVVYNYIFKKGTPPNHILLRDYARNTIEYALYKNPKLKVDIDLIRPPYNSKLPIRLPSKEEVLKYNFPYDDPKSKNDYRLMNNRIYHSVTSFGDFSKHINGSLDDFAPTSFTFEIEYNSFYKSLNNSKKKFLRTIIEILKIKASFSKNKSLFIYKYGEDKHKSQLKSIDEFLDKTLNFIDDIFDSNEKLFLSEKVIPFLETKYKFNDWQLNKSNITSFKYWIIDRTFKIGYNSKLHGQYDDSVTNYNSRRENKIERIGKKYQRIAFFEILAMISDNYKIKKNIWSNQKKYEFFKGPWQMYIRDIDPAFSLKNPEENEEKDDLGILNEKKEWWEDLDYKYWNQTNSEWIDKLDDLPIVKDILEKKDEENNESWLFLKKFVSWNEPKPIGEDKYEVQRKEIFYKIQAYLINKKDKKKILNWLVNQNFWGNWMPESGDHSTLINREKFWSPAYFDSNKQKKWETIRDTNFKVIIASTNAVSNMSDDKSGAQFSYDLPCITIFEGMNLQFAPIDGQLKNDSNEVIVTNKNFEGLMIKSKDLMNFLDSNNLDIIWTVLGEKMSYKSSRYNNFIKQLSGVYYLENGNIEGQINSFKED</sequence>
<dbReference type="PROSITE" id="PS00134">
    <property type="entry name" value="TRYPSIN_HIS"/>
    <property type="match status" value="1"/>
</dbReference>
<dbReference type="Gene3D" id="2.40.10.10">
    <property type="entry name" value="Trypsin-like serine proteases"/>
    <property type="match status" value="2"/>
</dbReference>
<gene>
    <name evidence="1" type="ORF">E0F76_07045</name>
</gene>
<evidence type="ECO:0008006" key="3">
    <source>
        <dbReference type="Google" id="ProtNLM"/>
    </source>
</evidence>
<dbReference type="RefSeq" id="WP_132003417.1">
    <property type="nucleotide sequence ID" value="NZ_SMFK01000003.1"/>
</dbReference>
<dbReference type="OrthoDB" id="9757917at2"/>
<dbReference type="GO" id="GO:0004252">
    <property type="term" value="F:serine-type endopeptidase activity"/>
    <property type="evidence" value="ECO:0007669"/>
    <property type="project" value="InterPro"/>
</dbReference>
<dbReference type="InterPro" id="IPR009003">
    <property type="entry name" value="Peptidase_S1_PA"/>
</dbReference>
<protein>
    <recommendedName>
        <fullName evidence="3">Serine protease</fullName>
    </recommendedName>
</protein>
<proteinExistence type="predicted"/>
<dbReference type="InterPro" id="IPR043504">
    <property type="entry name" value="Peptidase_S1_PA_chymotrypsin"/>
</dbReference>
<comment type="caution">
    <text evidence="1">The sequence shown here is derived from an EMBL/GenBank/DDBJ whole genome shotgun (WGS) entry which is preliminary data.</text>
</comment>
<dbReference type="GO" id="GO:0006508">
    <property type="term" value="P:proteolysis"/>
    <property type="evidence" value="ECO:0007669"/>
    <property type="project" value="InterPro"/>
</dbReference>
<keyword evidence="2" id="KW-1185">Reference proteome</keyword>
<dbReference type="SUPFAM" id="SSF50494">
    <property type="entry name" value="Trypsin-like serine proteases"/>
    <property type="match status" value="1"/>
</dbReference>
<organism evidence="1 2">
    <name type="scientific">Flavobacterium cellulosilyticum</name>
    <dbReference type="NCBI Taxonomy" id="2541731"/>
    <lineage>
        <taxon>Bacteria</taxon>
        <taxon>Pseudomonadati</taxon>
        <taxon>Bacteroidota</taxon>
        <taxon>Flavobacteriia</taxon>
        <taxon>Flavobacteriales</taxon>
        <taxon>Flavobacteriaceae</taxon>
        <taxon>Flavobacterium</taxon>
    </lineage>
</organism>
<evidence type="ECO:0000313" key="1">
    <source>
        <dbReference type="EMBL" id="TDD97849.1"/>
    </source>
</evidence>
<dbReference type="EMBL" id="SMFK01000003">
    <property type="protein sequence ID" value="TDD97849.1"/>
    <property type="molecule type" value="Genomic_DNA"/>
</dbReference>
<evidence type="ECO:0000313" key="2">
    <source>
        <dbReference type="Proteomes" id="UP000295479"/>
    </source>
</evidence>